<dbReference type="KEGG" id="cpb:Cphamn1_1705"/>
<gene>
    <name evidence="1" type="ordered locus">Cphamn1_1705</name>
</gene>
<protein>
    <submittedName>
        <fullName evidence="1">Uncharacterized protein</fullName>
    </submittedName>
</protein>
<name>B3EKT7_CHLPB</name>
<sequence>MGSCRGRPLCLPAEGVGWTIGDGDRETRDESQEMRGWPEAGDYMRAFCVQAAMAQDTRQTGREELSEAGHARLQLSTFCSQLSLS</sequence>
<organism evidence="1">
    <name type="scientific">Chlorobium phaeobacteroides (strain BS1)</name>
    <dbReference type="NCBI Taxonomy" id="331678"/>
    <lineage>
        <taxon>Bacteria</taxon>
        <taxon>Pseudomonadati</taxon>
        <taxon>Chlorobiota</taxon>
        <taxon>Chlorobiia</taxon>
        <taxon>Chlorobiales</taxon>
        <taxon>Chlorobiaceae</taxon>
        <taxon>Chlorobium/Pelodictyon group</taxon>
        <taxon>Chlorobium</taxon>
    </lineage>
</organism>
<accession>B3EKT7</accession>
<reference evidence="1" key="1">
    <citation type="submission" date="2008-06" db="EMBL/GenBank/DDBJ databases">
        <title>Complete sequence of Chlorobium phaeobacteroides BS1.</title>
        <authorList>
            <consortium name="US DOE Joint Genome Institute"/>
            <person name="Lucas S."/>
            <person name="Copeland A."/>
            <person name="Lapidus A."/>
            <person name="Glavina del Rio T."/>
            <person name="Dalin E."/>
            <person name="Tice H."/>
            <person name="Bruce D."/>
            <person name="Goodwin L."/>
            <person name="Pitluck S."/>
            <person name="Schmutz J."/>
            <person name="Larimer F."/>
            <person name="Land M."/>
            <person name="Hauser L."/>
            <person name="Kyrpides N."/>
            <person name="Ovchinnikova G."/>
            <person name="Li T."/>
            <person name="Liu Z."/>
            <person name="Zhao F."/>
            <person name="Overmann J."/>
            <person name="Bryant D.A."/>
            <person name="Richardson P."/>
        </authorList>
    </citation>
    <scope>NUCLEOTIDE SEQUENCE [LARGE SCALE GENOMIC DNA]</scope>
    <source>
        <strain evidence="1">BS1</strain>
    </source>
</reference>
<dbReference type="HOGENOM" id="CLU_2506710_0_0_10"/>
<dbReference type="EMBL" id="CP001101">
    <property type="protein sequence ID" value="ACE04623.1"/>
    <property type="molecule type" value="Genomic_DNA"/>
</dbReference>
<evidence type="ECO:0000313" key="1">
    <source>
        <dbReference type="EMBL" id="ACE04623.1"/>
    </source>
</evidence>
<dbReference type="AlphaFoldDB" id="B3EKT7"/>
<proteinExistence type="predicted"/>